<dbReference type="GO" id="GO:0050901">
    <property type="term" value="P:leukocyte tethering or rolling"/>
    <property type="evidence" value="ECO:0007669"/>
    <property type="project" value="Ensembl"/>
</dbReference>
<dbReference type="GO" id="GO:0034116">
    <property type="term" value="P:positive regulation of heterotypic cell-cell adhesion"/>
    <property type="evidence" value="ECO:0007669"/>
    <property type="project" value="Ensembl"/>
</dbReference>
<evidence type="ECO:0000259" key="11">
    <source>
        <dbReference type="PROSITE" id="PS50049"/>
    </source>
</evidence>
<evidence type="ECO:0000256" key="8">
    <source>
        <dbReference type="ARBA" id="ARBA00023136"/>
    </source>
</evidence>
<keyword evidence="4" id="KW-0202">Cytokine</keyword>
<dbReference type="GO" id="GO:0043243">
    <property type="term" value="P:positive regulation of protein-containing complex disassembly"/>
    <property type="evidence" value="ECO:0007669"/>
    <property type="project" value="Ensembl"/>
</dbReference>
<keyword evidence="5" id="KW-0812">Transmembrane</keyword>
<dbReference type="PRINTS" id="PR01234">
    <property type="entry name" value="TNECROSISFCT"/>
</dbReference>
<evidence type="ECO:0000256" key="2">
    <source>
        <dbReference type="ARBA" id="ARBA00008670"/>
    </source>
</evidence>
<dbReference type="GO" id="GO:0007249">
    <property type="term" value="P:canonical NF-kappaB signal transduction"/>
    <property type="evidence" value="ECO:0007669"/>
    <property type="project" value="Ensembl"/>
</dbReference>
<dbReference type="GO" id="GO:0050807">
    <property type="term" value="P:regulation of synapse organization"/>
    <property type="evidence" value="ECO:0007669"/>
    <property type="project" value="Ensembl"/>
</dbReference>
<dbReference type="GO" id="GO:0045944">
    <property type="term" value="P:positive regulation of transcription by RNA polymerase II"/>
    <property type="evidence" value="ECO:0007669"/>
    <property type="project" value="Ensembl"/>
</dbReference>
<dbReference type="GO" id="GO:0051402">
    <property type="term" value="P:neuron apoptotic process"/>
    <property type="evidence" value="ECO:0007669"/>
    <property type="project" value="Ensembl"/>
</dbReference>
<dbReference type="PROSITE" id="PS00251">
    <property type="entry name" value="THD_1"/>
    <property type="match status" value="1"/>
</dbReference>
<evidence type="ECO:0000313" key="12">
    <source>
        <dbReference type="Ensembl" id="ENSNNAP00000004180.1"/>
    </source>
</evidence>
<evidence type="ECO:0000256" key="9">
    <source>
        <dbReference type="ARBA" id="ARBA00023157"/>
    </source>
</evidence>
<dbReference type="GO" id="GO:0045121">
    <property type="term" value="C:membrane raft"/>
    <property type="evidence" value="ECO:0007669"/>
    <property type="project" value="Ensembl"/>
</dbReference>
<dbReference type="GO" id="GO:0061048">
    <property type="term" value="P:negative regulation of branching involved in lung morphogenesis"/>
    <property type="evidence" value="ECO:0007669"/>
    <property type="project" value="Ensembl"/>
</dbReference>
<evidence type="ECO:0000256" key="10">
    <source>
        <dbReference type="ARBA" id="ARBA00029751"/>
    </source>
</evidence>
<dbReference type="PROSITE" id="PS50049">
    <property type="entry name" value="THD_2"/>
    <property type="match status" value="1"/>
</dbReference>
<dbReference type="Pfam" id="PF00229">
    <property type="entry name" value="TNF"/>
    <property type="match status" value="1"/>
</dbReference>
<dbReference type="GO" id="GO:0005164">
    <property type="term" value="F:tumor necrosis factor receptor binding"/>
    <property type="evidence" value="ECO:0007669"/>
    <property type="project" value="Ensembl"/>
</dbReference>
<keyword evidence="13" id="KW-1185">Reference proteome</keyword>
<reference evidence="12" key="2">
    <citation type="submission" date="2025-09" db="UniProtKB">
        <authorList>
            <consortium name="Ensembl"/>
        </authorList>
    </citation>
    <scope>IDENTIFICATION</scope>
</reference>
<dbReference type="GO" id="GO:0050995">
    <property type="term" value="P:negative regulation of lipid catabolic process"/>
    <property type="evidence" value="ECO:0007669"/>
    <property type="project" value="Ensembl"/>
</dbReference>
<dbReference type="GO" id="GO:1900222">
    <property type="term" value="P:negative regulation of amyloid-beta clearance"/>
    <property type="evidence" value="ECO:0007669"/>
    <property type="project" value="Ensembl"/>
</dbReference>
<dbReference type="GO" id="GO:1905038">
    <property type="term" value="P:regulation of membrane lipid metabolic process"/>
    <property type="evidence" value="ECO:0007669"/>
    <property type="project" value="Ensembl"/>
</dbReference>
<dbReference type="GO" id="GO:0045994">
    <property type="term" value="P:positive regulation of translational initiation by iron"/>
    <property type="evidence" value="ECO:0007669"/>
    <property type="project" value="Ensembl"/>
</dbReference>
<dbReference type="GO" id="GO:0006959">
    <property type="term" value="P:humoral immune response"/>
    <property type="evidence" value="ECO:0007669"/>
    <property type="project" value="Ensembl"/>
</dbReference>
<dbReference type="GO" id="GO:2000010">
    <property type="term" value="P:positive regulation of protein localization to cell surface"/>
    <property type="evidence" value="ECO:0007669"/>
    <property type="project" value="Ensembl"/>
</dbReference>
<evidence type="ECO:0000256" key="4">
    <source>
        <dbReference type="ARBA" id="ARBA00022514"/>
    </source>
</evidence>
<dbReference type="GO" id="GO:1902895">
    <property type="term" value="P:positive regulation of miRNA transcription"/>
    <property type="evidence" value="ECO:0007669"/>
    <property type="project" value="Ensembl"/>
</dbReference>
<dbReference type="CDD" id="cd00184">
    <property type="entry name" value="TNF"/>
    <property type="match status" value="1"/>
</dbReference>
<dbReference type="GO" id="GO:0038177">
    <property type="term" value="F:death receptor agonist activity"/>
    <property type="evidence" value="ECO:0007669"/>
    <property type="project" value="Ensembl"/>
</dbReference>
<evidence type="ECO:0000256" key="3">
    <source>
        <dbReference type="ARBA" id="ARBA00013893"/>
    </source>
</evidence>
<name>A0A8C6VLQ6_NAJNA</name>
<dbReference type="GO" id="GO:0032729">
    <property type="term" value="P:positive regulation of type II interferon production"/>
    <property type="evidence" value="ECO:0007669"/>
    <property type="project" value="Ensembl"/>
</dbReference>
<keyword evidence="6" id="KW-0735">Signal-anchor</keyword>
<dbReference type="GO" id="GO:0071230">
    <property type="term" value="P:cellular response to amino acid stimulus"/>
    <property type="evidence" value="ECO:0007669"/>
    <property type="project" value="Ensembl"/>
</dbReference>
<dbReference type="GO" id="GO:0010573">
    <property type="term" value="P:vascular endothelial growth factor production"/>
    <property type="evidence" value="ECO:0007669"/>
    <property type="project" value="Ensembl"/>
</dbReference>
<dbReference type="OrthoDB" id="5983780at2759"/>
<evidence type="ECO:0000256" key="1">
    <source>
        <dbReference type="ARBA" id="ARBA00004606"/>
    </source>
</evidence>
<dbReference type="GO" id="GO:0045930">
    <property type="term" value="P:negative regulation of mitotic cell cycle"/>
    <property type="evidence" value="ECO:0007669"/>
    <property type="project" value="Ensembl"/>
</dbReference>
<evidence type="ECO:0000256" key="7">
    <source>
        <dbReference type="ARBA" id="ARBA00022989"/>
    </source>
</evidence>
<dbReference type="GO" id="GO:0072659">
    <property type="term" value="P:protein localization to plasma membrane"/>
    <property type="evidence" value="ECO:0007669"/>
    <property type="project" value="Ensembl"/>
</dbReference>
<dbReference type="GeneTree" id="ENSGT01060000248544"/>
<keyword evidence="7" id="KW-1133">Transmembrane helix</keyword>
<dbReference type="GO" id="GO:0030316">
    <property type="term" value="P:osteoclast differentiation"/>
    <property type="evidence" value="ECO:0007669"/>
    <property type="project" value="Ensembl"/>
</dbReference>
<dbReference type="GO" id="GO:0071222">
    <property type="term" value="P:cellular response to lipopolysaccharide"/>
    <property type="evidence" value="ECO:0007669"/>
    <property type="project" value="Ensembl"/>
</dbReference>
<evidence type="ECO:0000256" key="6">
    <source>
        <dbReference type="ARBA" id="ARBA00022968"/>
    </source>
</evidence>
<dbReference type="GO" id="GO:0032757">
    <property type="term" value="P:positive regulation of interleukin-8 production"/>
    <property type="evidence" value="ECO:0007669"/>
    <property type="project" value="Ensembl"/>
</dbReference>
<dbReference type="GO" id="GO:0032715">
    <property type="term" value="P:negative regulation of interleukin-6 production"/>
    <property type="evidence" value="ECO:0007669"/>
    <property type="project" value="Ensembl"/>
</dbReference>
<dbReference type="GO" id="GO:0045668">
    <property type="term" value="P:negative regulation of osteoblast differentiation"/>
    <property type="evidence" value="ECO:0007669"/>
    <property type="project" value="Ensembl"/>
</dbReference>
<dbReference type="GO" id="GO:0048255">
    <property type="term" value="P:mRNA stabilization"/>
    <property type="evidence" value="ECO:0007669"/>
    <property type="project" value="Ensembl"/>
</dbReference>
<dbReference type="GO" id="GO:0070886">
    <property type="term" value="P:positive regulation of calcineurin-NFAT signaling cascade"/>
    <property type="evidence" value="ECO:0007669"/>
    <property type="project" value="Ensembl"/>
</dbReference>
<dbReference type="GO" id="GO:0046325">
    <property type="term" value="P:negative regulation of D-glucose import"/>
    <property type="evidence" value="ECO:0007669"/>
    <property type="project" value="Ensembl"/>
</dbReference>
<dbReference type="GO" id="GO:2001238">
    <property type="term" value="P:positive regulation of extrinsic apoptotic signaling pathway"/>
    <property type="evidence" value="ECO:0007669"/>
    <property type="project" value="TreeGrafter"/>
</dbReference>
<organism evidence="12 13">
    <name type="scientific">Naja naja</name>
    <name type="common">Indian cobra</name>
    <dbReference type="NCBI Taxonomy" id="35670"/>
    <lineage>
        <taxon>Eukaryota</taxon>
        <taxon>Metazoa</taxon>
        <taxon>Chordata</taxon>
        <taxon>Craniata</taxon>
        <taxon>Vertebrata</taxon>
        <taxon>Euteleostomi</taxon>
        <taxon>Lepidosauria</taxon>
        <taxon>Squamata</taxon>
        <taxon>Bifurcata</taxon>
        <taxon>Unidentata</taxon>
        <taxon>Episquamata</taxon>
        <taxon>Toxicofera</taxon>
        <taxon>Serpentes</taxon>
        <taxon>Colubroidea</taxon>
        <taxon>Elapidae</taxon>
        <taxon>Elapinae</taxon>
        <taxon>Naja</taxon>
    </lineage>
</organism>
<dbReference type="GO" id="GO:1904707">
    <property type="term" value="P:positive regulation of vascular associated smooth muscle cell proliferation"/>
    <property type="evidence" value="ECO:0007669"/>
    <property type="project" value="Ensembl"/>
</dbReference>
<dbReference type="SMART" id="SM00207">
    <property type="entry name" value="TNF"/>
    <property type="match status" value="1"/>
</dbReference>
<dbReference type="GO" id="GO:0002925">
    <property type="term" value="P:positive regulation of humoral immune response mediated by circulating immunoglobulin"/>
    <property type="evidence" value="ECO:0007669"/>
    <property type="project" value="Ensembl"/>
</dbReference>
<dbReference type="GO" id="GO:0043124">
    <property type="term" value="P:negative regulation of canonical NF-kappaB signal transduction"/>
    <property type="evidence" value="ECO:0007669"/>
    <property type="project" value="Ensembl"/>
</dbReference>
<dbReference type="GO" id="GO:0061044">
    <property type="term" value="P:negative regulation of vascular wound healing"/>
    <property type="evidence" value="ECO:0007669"/>
    <property type="project" value="Ensembl"/>
</dbReference>
<dbReference type="GO" id="GO:0097527">
    <property type="term" value="P:necroptotic signaling pathway"/>
    <property type="evidence" value="ECO:0007669"/>
    <property type="project" value="Ensembl"/>
</dbReference>
<dbReference type="Ensembl" id="ENSNNAT00000004372.1">
    <property type="protein sequence ID" value="ENSNNAP00000004180.1"/>
    <property type="gene ID" value="ENSNNAG00000002818.1"/>
</dbReference>
<dbReference type="GO" id="GO:0002637">
    <property type="term" value="P:regulation of immunoglobulin production"/>
    <property type="evidence" value="ECO:0007669"/>
    <property type="project" value="Ensembl"/>
</dbReference>
<protein>
    <recommendedName>
        <fullName evidence="3">Tumor necrosis factor</fullName>
    </recommendedName>
    <alternativeName>
        <fullName evidence="10">TNF-alpha</fullName>
    </alternativeName>
</protein>
<dbReference type="PANTHER" id="PTHR11471:SF23">
    <property type="entry name" value="TUMOR NECROSIS FACTOR"/>
    <property type="match status" value="1"/>
</dbReference>
<dbReference type="GO" id="GO:0050806">
    <property type="term" value="P:positive regulation of synaptic transmission"/>
    <property type="evidence" value="ECO:0007669"/>
    <property type="project" value="Ensembl"/>
</dbReference>
<dbReference type="GO" id="GO:0060664">
    <property type="term" value="P:epithelial cell proliferation involved in salivary gland morphogenesis"/>
    <property type="evidence" value="ECO:0007669"/>
    <property type="project" value="Ensembl"/>
</dbReference>
<dbReference type="GO" id="GO:1903078">
    <property type="term" value="P:positive regulation of protein localization to plasma membrane"/>
    <property type="evidence" value="ECO:0007669"/>
    <property type="project" value="Ensembl"/>
</dbReference>
<dbReference type="Proteomes" id="UP000694559">
    <property type="component" value="Unplaced"/>
</dbReference>
<keyword evidence="8" id="KW-0472">Membrane</keyword>
<dbReference type="GO" id="GO:0002439">
    <property type="term" value="P:chronic inflammatory response to antigenic stimulus"/>
    <property type="evidence" value="ECO:0007669"/>
    <property type="project" value="Ensembl"/>
</dbReference>
<dbReference type="GO" id="GO:0072577">
    <property type="term" value="P:endothelial cell apoptotic process"/>
    <property type="evidence" value="ECO:0007669"/>
    <property type="project" value="Ensembl"/>
</dbReference>
<dbReference type="GO" id="GO:0051384">
    <property type="term" value="P:response to glucocorticoid"/>
    <property type="evidence" value="ECO:0007669"/>
    <property type="project" value="Ensembl"/>
</dbReference>
<dbReference type="GO" id="GO:0007254">
    <property type="term" value="P:JNK cascade"/>
    <property type="evidence" value="ECO:0007669"/>
    <property type="project" value="Ensembl"/>
</dbReference>
<evidence type="ECO:0000256" key="5">
    <source>
        <dbReference type="ARBA" id="ARBA00022692"/>
    </source>
</evidence>
<dbReference type="GO" id="GO:0009897">
    <property type="term" value="C:external side of plasma membrane"/>
    <property type="evidence" value="ECO:0007669"/>
    <property type="project" value="Ensembl"/>
</dbReference>
<dbReference type="GO" id="GO:0005615">
    <property type="term" value="C:extracellular space"/>
    <property type="evidence" value="ECO:0007669"/>
    <property type="project" value="UniProtKB-KW"/>
</dbReference>
<evidence type="ECO:0000313" key="13">
    <source>
        <dbReference type="Proteomes" id="UP000694559"/>
    </source>
</evidence>
<sequence>MSFAPILPPFLPELLTNLASPLILLHLNLNNRFPDDAAVVVSVKKKLMSNLLQCCCNFKGSLNKNENSLIVPSTGLYFVYSQLLFHKDNCKKPLLLTHNITSWSSDFGLEVELLKSIKSVCEEVSSNKKLWFESIYQGAVFQLNKGDRLMSKTNFPEYLDFTHSTQIYFGVIAM</sequence>
<dbReference type="GO" id="GO:1901647">
    <property type="term" value="P:positive regulation of synoviocyte proliferation"/>
    <property type="evidence" value="ECO:0007669"/>
    <property type="project" value="Ensembl"/>
</dbReference>
<dbReference type="GO" id="GO:0060557">
    <property type="term" value="P:positive regulation of vitamin D biosynthetic process"/>
    <property type="evidence" value="ECO:0007669"/>
    <property type="project" value="Ensembl"/>
</dbReference>
<dbReference type="GO" id="GO:0002719">
    <property type="term" value="P:negative regulation of cytokine production involved in immune response"/>
    <property type="evidence" value="ECO:0007669"/>
    <property type="project" value="Ensembl"/>
</dbReference>
<dbReference type="SUPFAM" id="SSF49842">
    <property type="entry name" value="TNF-like"/>
    <property type="match status" value="1"/>
</dbReference>
<dbReference type="GO" id="GO:0008625">
    <property type="term" value="P:extrinsic apoptotic signaling pathway via death domain receptors"/>
    <property type="evidence" value="ECO:0007669"/>
    <property type="project" value="Ensembl"/>
</dbReference>
<dbReference type="GO" id="GO:0030198">
    <property type="term" value="P:extracellular matrix organization"/>
    <property type="evidence" value="ECO:0007669"/>
    <property type="project" value="Ensembl"/>
</dbReference>
<dbReference type="GO" id="GO:0051222">
    <property type="term" value="P:positive regulation of protein transport"/>
    <property type="evidence" value="ECO:0007669"/>
    <property type="project" value="Ensembl"/>
</dbReference>
<dbReference type="GO" id="GO:0001891">
    <property type="term" value="C:phagocytic cup"/>
    <property type="evidence" value="ECO:0007669"/>
    <property type="project" value="Ensembl"/>
</dbReference>
<dbReference type="GO" id="GO:0002281">
    <property type="term" value="P:macrophage activation involved in immune response"/>
    <property type="evidence" value="ECO:0007669"/>
    <property type="project" value="Ensembl"/>
</dbReference>
<proteinExistence type="inferred from homology"/>
<dbReference type="GO" id="GO:2000377">
    <property type="term" value="P:regulation of reactive oxygen species metabolic process"/>
    <property type="evidence" value="ECO:0007669"/>
    <property type="project" value="Ensembl"/>
</dbReference>
<dbReference type="GO" id="GO:0043123">
    <property type="term" value="P:positive regulation of canonical NF-kappaB signal transduction"/>
    <property type="evidence" value="ECO:0007669"/>
    <property type="project" value="Ensembl"/>
</dbReference>
<dbReference type="GO" id="GO:2000334">
    <property type="term" value="P:positive regulation of blood microparticle formation"/>
    <property type="evidence" value="ECO:0007669"/>
    <property type="project" value="Ensembl"/>
</dbReference>
<comment type="similarity">
    <text evidence="2">Belongs to the tumor necrosis factor family.</text>
</comment>
<dbReference type="GO" id="GO:0050830">
    <property type="term" value="P:defense response to Gram-positive bacterium"/>
    <property type="evidence" value="ECO:0007669"/>
    <property type="project" value="Ensembl"/>
</dbReference>
<comment type="subcellular location">
    <subcellularLocation>
        <location evidence="1">Membrane</location>
        <topology evidence="1">Single-pass type II membrane protein</topology>
    </subcellularLocation>
</comment>
<dbReference type="GO" id="GO:0032731">
    <property type="term" value="P:positive regulation of interleukin-1 beta production"/>
    <property type="evidence" value="ECO:0007669"/>
    <property type="project" value="Ensembl"/>
</dbReference>
<dbReference type="GO" id="GO:0043537">
    <property type="term" value="P:negative regulation of blood vessel endothelial cell migration"/>
    <property type="evidence" value="ECO:0007669"/>
    <property type="project" value="Ensembl"/>
</dbReference>
<dbReference type="GO" id="GO:1904999">
    <property type="term" value="P:positive regulation of leukocyte adhesion to arterial endothelial cell"/>
    <property type="evidence" value="ECO:0007669"/>
    <property type="project" value="Ensembl"/>
</dbReference>
<reference evidence="12" key="1">
    <citation type="submission" date="2025-08" db="UniProtKB">
        <authorList>
            <consortium name="Ensembl"/>
        </authorList>
    </citation>
    <scope>IDENTIFICATION</scope>
</reference>
<dbReference type="GO" id="GO:0002876">
    <property type="term" value="P:positive regulation of chronic inflammatory response to antigenic stimulus"/>
    <property type="evidence" value="ECO:0007669"/>
    <property type="project" value="Ensembl"/>
</dbReference>
<dbReference type="GO" id="GO:1903347">
    <property type="term" value="P:negative regulation of bicellular tight junction assembly"/>
    <property type="evidence" value="ECO:0007669"/>
    <property type="project" value="Ensembl"/>
</dbReference>
<dbReference type="GO" id="GO:0090594">
    <property type="term" value="P:inflammatory response to wounding"/>
    <property type="evidence" value="ECO:0007669"/>
    <property type="project" value="Ensembl"/>
</dbReference>
<dbReference type="GO" id="GO:0042802">
    <property type="term" value="F:identical protein binding"/>
    <property type="evidence" value="ECO:0007669"/>
    <property type="project" value="Ensembl"/>
</dbReference>
<dbReference type="GO" id="GO:0071316">
    <property type="term" value="P:cellular response to nicotine"/>
    <property type="evidence" value="ECO:0007669"/>
    <property type="project" value="Ensembl"/>
</dbReference>
<dbReference type="GO" id="GO:1903140">
    <property type="term" value="P:regulation of establishment of endothelial barrier"/>
    <property type="evidence" value="ECO:0007669"/>
    <property type="project" value="Ensembl"/>
</dbReference>
<dbReference type="GO" id="GO:0010744">
    <property type="term" value="P:positive regulation of macrophage derived foam cell differentiation"/>
    <property type="evidence" value="ECO:0007669"/>
    <property type="project" value="Ensembl"/>
</dbReference>
<dbReference type="GO" id="GO:0045672">
    <property type="term" value="P:positive regulation of osteoclast differentiation"/>
    <property type="evidence" value="ECO:0007669"/>
    <property type="project" value="Ensembl"/>
</dbReference>
<dbReference type="GO" id="GO:0045662">
    <property type="term" value="P:negative regulation of myoblast differentiation"/>
    <property type="evidence" value="ECO:0007669"/>
    <property type="project" value="Ensembl"/>
</dbReference>
<dbReference type="GO" id="GO:2001240">
    <property type="term" value="P:negative regulation of extrinsic apoptotic signaling pathway in absence of ligand"/>
    <property type="evidence" value="ECO:0007669"/>
    <property type="project" value="Ensembl"/>
</dbReference>
<dbReference type="GO" id="GO:0005125">
    <property type="term" value="F:cytokine activity"/>
    <property type="evidence" value="ECO:0007669"/>
    <property type="project" value="UniProtKB-KW"/>
</dbReference>
<dbReference type="GO" id="GO:0045429">
    <property type="term" value="P:positive regulation of nitric oxide biosynthetic process"/>
    <property type="evidence" value="ECO:0007669"/>
    <property type="project" value="Ensembl"/>
</dbReference>
<dbReference type="GO" id="GO:0031622">
    <property type="term" value="P:positive regulation of fever generation"/>
    <property type="evidence" value="ECO:0007669"/>
    <property type="project" value="Ensembl"/>
</dbReference>
<dbReference type="GO" id="GO:0000209">
    <property type="term" value="P:protein polyubiquitination"/>
    <property type="evidence" value="ECO:0007669"/>
    <property type="project" value="Ensembl"/>
</dbReference>
<dbReference type="GO" id="GO:0043242">
    <property type="term" value="P:negative regulation of protein-containing complex disassembly"/>
    <property type="evidence" value="ECO:0007669"/>
    <property type="project" value="Ensembl"/>
</dbReference>
<dbReference type="GO" id="GO:0008630">
    <property type="term" value="P:intrinsic apoptotic signaling pathway in response to DNA damage"/>
    <property type="evidence" value="ECO:0007669"/>
    <property type="project" value="Ensembl"/>
</dbReference>
<dbReference type="GO" id="GO:0060252">
    <property type="term" value="P:positive regulation of glial cell proliferation"/>
    <property type="evidence" value="ECO:0007669"/>
    <property type="project" value="Ensembl"/>
</dbReference>
<dbReference type="GO" id="GO:0051044">
    <property type="term" value="P:positive regulation of membrane protein ectodomain proteolysis"/>
    <property type="evidence" value="ECO:0007669"/>
    <property type="project" value="Ensembl"/>
</dbReference>
<dbReference type="GO" id="GO:0033209">
    <property type="term" value="P:tumor necrosis factor-mediated signaling pathway"/>
    <property type="evidence" value="ECO:0007669"/>
    <property type="project" value="Ensembl"/>
</dbReference>
<dbReference type="GO" id="GO:0001774">
    <property type="term" value="P:microglial cell activation"/>
    <property type="evidence" value="ECO:0007669"/>
    <property type="project" value="Ensembl"/>
</dbReference>
<dbReference type="GO" id="GO:0001937">
    <property type="term" value="P:negative regulation of endothelial cell proliferation"/>
    <property type="evidence" value="ECO:0007669"/>
    <property type="project" value="Ensembl"/>
</dbReference>
<dbReference type="PANTHER" id="PTHR11471">
    <property type="entry name" value="TUMOR NECROSIS FACTOR FAMILY MEMBER"/>
    <property type="match status" value="1"/>
</dbReference>
<dbReference type="GO" id="GO:0046330">
    <property type="term" value="P:positive regulation of JNK cascade"/>
    <property type="evidence" value="ECO:0007669"/>
    <property type="project" value="Ensembl"/>
</dbReference>
<dbReference type="GO" id="GO:0002020">
    <property type="term" value="F:protease binding"/>
    <property type="evidence" value="ECO:0007669"/>
    <property type="project" value="Ensembl"/>
</dbReference>
<dbReference type="GO" id="GO:2000351">
    <property type="term" value="P:regulation of endothelial cell apoptotic process"/>
    <property type="evidence" value="ECO:0007669"/>
    <property type="project" value="Ensembl"/>
</dbReference>
<dbReference type="GO" id="GO:0051897">
    <property type="term" value="P:positive regulation of phosphatidylinositol 3-kinase/protein kinase B signal transduction"/>
    <property type="evidence" value="ECO:0007669"/>
    <property type="project" value="Ensembl"/>
</dbReference>
<dbReference type="GO" id="GO:1902004">
    <property type="term" value="P:positive regulation of amyloid-beta formation"/>
    <property type="evidence" value="ECO:0007669"/>
    <property type="project" value="Ensembl"/>
</dbReference>
<dbReference type="InterPro" id="IPR008983">
    <property type="entry name" value="Tumour_necrosis_fac-like_dom"/>
</dbReference>
<keyword evidence="9" id="KW-1015">Disulfide bond</keyword>
<dbReference type="GO" id="GO:0048566">
    <property type="term" value="P:embryonic digestive tract development"/>
    <property type="evidence" value="ECO:0007669"/>
    <property type="project" value="Ensembl"/>
</dbReference>
<dbReference type="GO" id="GO:0055037">
    <property type="term" value="C:recycling endosome"/>
    <property type="evidence" value="ECO:0007669"/>
    <property type="project" value="Ensembl"/>
</dbReference>
<dbReference type="GO" id="GO:0050796">
    <property type="term" value="P:regulation of insulin secretion"/>
    <property type="evidence" value="ECO:0007669"/>
    <property type="project" value="Ensembl"/>
</dbReference>
<dbReference type="AlphaFoldDB" id="A0A8C6VLQ6"/>
<dbReference type="GO" id="GO:1900017">
    <property type="term" value="P:positive regulation of cytokine production involved in inflammatory response"/>
    <property type="evidence" value="ECO:0007669"/>
    <property type="project" value="Ensembl"/>
</dbReference>
<dbReference type="GO" id="GO:0043491">
    <property type="term" value="P:phosphatidylinositol 3-kinase/protein kinase B signal transduction"/>
    <property type="evidence" value="ECO:0007669"/>
    <property type="project" value="Ensembl"/>
</dbReference>
<feature type="domain" description="THD" evidence="11">
    <location>
        <begin position="23"/>
        <end position="174"/>
    </location>
</feature>
<dbReference type="GO" id="GO:0038061">
    <property type="term" value="P:non-canonical NF-kappaB signal transduction"/>
    <property type="evidence" value="ECO:0007669"/>
    <property type="project" value="Ensembl"/>
</dbReference>
<dbReference type="GO" id="GO:0043525">
    <property type="term" value="P:positive regulation of neuron apoptotic process"/>
    <property type="evidence" value="ECO:0007669"/>
    <property type="project" value="Ensembl"/>
</dbReference>
<dbReference type="GO" id="GO:0045071">
    <property type="term" value="P:negative regulation of viral genome replication"/>
    <property type="evidence" value="ECO:0007669"/>
    <property type="project" value="Ensembl"/>
</dbReference>
<dbReference type="GO" id="GO:0060693">
    <property type="term" value="P:regulation of branching involved in salivary gland morphogenesis"/>
    <property type="evidence" value="ECO:0007669"/>
    <property type="project" value="Ensembl"/>
</dbReference>
<dbReference type="GO" id="GO:0032755">
    <property type="term" value="P:positive regulation of interleukin-6 production"/>
    <property type="evidence" value="ECO:0007669"/>
    <property type="project" value="Ensembl"/>
</dbReference>
<dbReference type="GO" id="GO:1901224">
    <property type="term" value="P:positive regulation of non-canonical NF-kappaB signal transduction"/>
    <property type="evidence" value="ECO:0007669"/>
    <property type="project" value="Ensembl"/>
</dbReference>
<dbReference type="InterPro" id="IPR021184">
    <property type="entry name" value="TNF_CS"/>
</dbReference>
<dbReference type="GO" id="GO:0071346">
    <property type="term" value="P:cellular response to type II interferon"/>
    <property type="evidence" value="ECO:0007669"/>
    <property type="project" value="Ensembl"/>
</dbReference>
<dbReference type="GO" id="GO:0071803">
    <property type="term" value="P:positive regulation of podosome assembly"/>
    <property type="evidence" value="ECO:0007669"/>
    <property type="project" value="Ensembl"/>
</dbReference>
<dbReference type="GO" id="GO:0071479">
    <property type="term" value="P:cellular response to ionizing radiation"/>
    <property type="evidence" value="ECO:0007669"/>
    <property type="project" value="Ensembl"/>
</dbReference>
<accession>A0A8C6VLQ6</accession>
<gene>
    <name evidence="12" type="primary">TNF</name>
</gene>
<dbReference type="Gene3D" id="2.60.120.40">
    <property type="match status" value="1"/>
</dbReference>
<dbReference type="GO" id="GO:0150103">
    <property type="term" value="P:reactive gliosis"/>
    <property type="evidence" value="ECO:0007669"/>
    <property type="project" value="Ensembl"/>
</dbReference>
<dbReference type="GO" id="GO:0150129">
    <property type="term" value="P:positive regulation of interleukin-33 production"/>
    <property type="evidence" value="ECO:0007669"/>
    <property type="project" value="Ensembl"/>
</dbReference>
<dbReference type="GO" id="GO:0006006">
    <property type="term" value="P:glucose metabolic process"/>
    <property type="evidence" value="ECO:0007669"/>
    <property type="project" value="Ensembl"/>
</dbReference>
<dbReference type="GO" id="GO:0000122">
    <property type="term" value="P:negative regulation of transcription by RNA polymerase II"/>
    <property type="evidence" value="ECO:0007669"/>
    <property type="project" value="Ensembl"/>
</dbReference>
<dbReference type="InterPro" id="IPR006053">
    <property type="entry name" value="TNF"/>
</dbReference>
<dbReference type="GO" id="GO:0140374">
    <property type="term" value="P:antiviral innate immune response"/>
    <property type="evidence" value="ECO:0007669"/>
    <property type="project" value="Ensembl"/>
</dbReference>
<dbReference type="GO" id="GO:2000343">
    <property type="term" value="P:positive regulation of chemokine (C-X-C motif) ligand 2 production"/>
    <property type="evidence" value="ECO:0007669"/>
    <property type="project" value="Ensembl"/>
</dbReference>
<dbReference type="GO" id="GO:0000976">
    <property type="term" value="F:transcription cis-regulatory region binding"/>
    <property type="evidence" value="ECO:0007669"/>
    <property type="project" value="Ensembl"/>
</dbReference>
<dbReference type="InterPro" id="IPR006052">
    <property type="entry name" value="TNF_dom"/>
</dbReference>